<evidence type="ECO:0000259" key="3">
    <source>
        <dbReference type="PROSITE" id="PS51061"/>
    </source>
</evidence>
<feature type="compositionally biased region" description="Low complexity" evidence="2">
    <location>
        <begin position="76"/>
        <end position="95"/>
    </location>
</feature>
<dbReference type="AlphaFoldDB" id="A0A813KXL9"/>
<feature type="compositionally biased region" description="Acidic residues" evidence="2">
    <location>
        <begin position="352"/>
        <end position="372"/>
    </location>
</feature>
<feature type="compositionally biased region" description="Polar residues" evidence="2">
    <location>
        <begin position="289"/>
        <end position="304"/>
    </location>
</feature>
<dbReference type="Proteomes" id="UP000626109">
    <property type="component" value="Unassembled WGS sequence"/>
</dbReference>
<evidence type="ECO:0000256" key="1">
    <source>
        <dbReference type="ARBA" id="ARBA00022553"/>
    </source>
</evidence>
<feature type="domain" description="R3H" evidence="3">
    <location>
        <begin position="176"/>
        <end position="243"/>
    </location>
</feature>
<feature type="compositionally biased region" description="Acidic residues" evidence="2">
    <location>
        <begin position="399"/>
        <end position="425"/>
    </location>
</feature>
<evidence type="ECO:0000313" key="5">
    <source>
        <dbReference type="Proteomes" id="UP000626109"/>
    </source>
</evidence>
<sequence length="568" mass="59046">MVGWVESGAVGAGGGWGGGWAGGWDGSILAVLKVLKALQALQPAEEDPQPPADPADGDQSDQVGEEAAQVASQVGEEAAAATLAEAPAAAATLAEDSGAASAEMEDGQADPEDAEVQRTGEELALAEGNSTVSSGSPAPAGLVTTRFAEASQGPPASAEPELDASVIAALKTPKERNFLLKLESHIVSNLQSDKIERIKLTTPIPPKLRFLVHLLADYFGLHRIVDQKPGEPQKATMTLLRTPNTRIPALSLAAICDELDGKERPVMHLQQKDEGLAAGGPLPVRPLTPSGSQVLAGPPSSSDANQHKPLSWAAMASKSTPLVGRPRAGPRNLGPRMLKKDGVGSLPSVEEGAAEEGAEQTEEGGPLEEEGAPLDGLEAAVEASEAEGPGGPTPSPEESPGDEAEDGEEEDGEDDETQSEDEDDELISRPAAQPVMIPGQFKLLPRRQVEKVPKGSGDEAESLCMLTSISIVRARIFAESAASDASIQEGFGPAQAGYLNSMFYQMIVGWPRASLLGDASVSVSFLFLCALIASICSRRLEVFAAMFWACSSLAAALRVGAEFQKPQA</sequence>
<proteinExistence type="predicted"/>
<dbReference type="PROSITE" id="PS51061">
    <property type="entry name" value="R3H"/>
    <property type="match status" value="1"/>
</dbReference>
<dbReference type="PANTHER" id="PTHR15672">
    <property type="entry name" value="CAMP-REGULATED PHOSPHOPROTEIN 21 RELATED R3H DOMAIN CONTAINING PROTEIN"/>
    <property type="match status" value="1"/>
</dbReference>
<comment type="caution">
    <text evidence="4">The sequence shown here is derived from an EMBL/GenBank/DDBJ whole genome shotgun (WGS) entry which is preliminary data.</text>
</comment>
<feature type="region of interest" description="Disordered" evidence="2">
    <location>
        <begin position="276"/>
        <end position="432"/>
    </location>
</feature>
<dbReference type="InterPro" id="IPR036867">
    <property type="entry name" value="R3H_dom_sf"/>
</dbReference>
<gene>
    <name evidence="4" type="ORF">PGLA2088_LOCUS37232</name>
</gene>
<dbReference type="EMBL" id="CAJNNW010032414">
    <property type="protein sequence ID" value="CAE8712903.1"/>
    <property type="molecule type" value="Genomic_DNA"/>
</dbReference>
<reference evidence="4" key="1">
    <citation type="submission" date="2021-02" db="EMBL/GenBank/DDBJ databases">
        <authorList>
            <person name="Dougan E. K."/>
            <person name="Rhodes N."/>
            <person name="Thang M."/>
            <person name="Chan C."/>
        </authorList>
    </citation>
    <scope>NUCLEOTIDE SEQUENCE</scope>
</reference>
<accession>A0A813KXL9</accession>
<dbReference type="InterPro" id="IPR051937">
    <property type="entry name" value="R3H_domain_containing"/>
</dbReference>
<organism evidence="4 5">
    <name type="scientific">Polarella glacialis</name>
    <name type="common">Dinoflagellate</name>
    <dbReference type="NCBI Taxonomy" id="89957"/>
    <lineage>
        <taxon>Eukaryota</taxon>
        <taxon>Sar</taxon>
        <taxon>Alveolata</taxon>
        <taxon>Dinophyceae</taxon>
        <taxon>Suessiales</taxon>
        <taxon>Suessiaceae</taxon>
        <taxon>Polarella</taxon>
    </lineage>
</organism>
<dbReference type="SUPFAM" id="SSF82708">
    <property type="entry name" value="R3H domain"/>
    <property type="match status" value="1"/>
</dbReference>
<evidence type="ECO:0000256" key="2">
    <source>
        <dbReference type="SAM" id="MobiDB-lite"/>
    </source>
</evidence>
<feature type="region of interest" description="Disordered" evidence="2">
    <location>
        <begin position="43"/>
        <end position="118"/>
    </location>
</feature>
<evidence type="ECO:0000313" key="4">
    <source>
        <dbReference type="EMBL" id="CAE8712903.1"/>
    </source>
</evidence>
<feature type="compositionally biased region" description="Acidic residues" evidence="2">
    <location>
        <begin position="103"/>
        <end position="114"/>
    </location>
</feature>
<keyword evidence="1" id="KW-0597">Phosphoprotein</keyword>
<dbReference type="InterPro" id="IPR001374">
    <property type="entry name" value="R3H_dom"/>
</dbReference>
<dbReference type="GO" id="GO:0003676">
    <property type="term" value="F:nucleic acid binding"/>
    <property type="evidence" value="ECO:0007669"/>
    <property type="project" value="UniProtKB-UniRule"/>
</dbReference>
<name>A0A813KXL9_POLGL</name>
<protein>
    <recommendedName>
        <fullName evidence="3">R3H domain-containing protein</fullName>
    </recommendedName>
</protein>
<dbReference type="Gene3D" id="3.30.1370.50">
    <property type="entry name" value="R3H-like domain"/>
    <property type="match status" value="1"/>
</dbReference>
<dbReference type="PANTHER" id="PTHR15672:SF8">
    <property type="entry name" value="PROTEIN ENCORE"/>
    <property type="match status" value="1"/>
</dbReference>
<feature type="compositionally biased region" description="Low complexity" evidence="2">
    <location>
        <begin position="373"/>
        <end position="387"/>
    </location>
</feature>